<dbReference type="EMBL" id="CABPSD010000026">
    <property type="protein sequence ID" value="VVE51613.1"/>
    <property type="molecule type" value="Genomic_DNA"/>
</dbReference>
<accession>A0A5E4YUL7</accession>
<organism evidence="2 3">
    <name type="scientific">Pandoraea morbifera</name>
    <dbReference type="NCBI Taxonomy" id="2508300"/>
    <lineage>
        <taxon>Bacteria</taxon>
        <taxon>Pseudomonadati</taxon>
        <taxon>Pseudomonadota</taxon>
        <taxon>Betaproteobacteria</taxon>
        <taxon>Burkholderiales</taxon>
        <taxon>Burkholderiaceae</taxon>
        <taxon>Pandoraea</taxon>
    </lineage>
</organism>
<sequence length="44" mass="5077">MLDRFLVSTVNGADRWIRRHKVAAWAIWGVLFLSCLYARLQSGV</sequence>
<keyword evidence="1" id="KW-0472">Membrane</keyword>
<evidence type="ECO:0000313" key="3">
    <source>
        <dbReference type="Proteomes" id="UP000368474"/>
    </source>
</evidence>
<evidence type="ECO:0000313" key="2">
    <source>
        <dbReference type="EMBL" id="VVE51613.1"/>
    </source>
</evidence>
<name>A0A5E4YUL7_9BURK</name>
<proteinExistence type="predicted"/>
<dbReference type="AlphaFoldDB" id="A0A5E4YUL7"/>
<keyword evidence="1" id="KW-1133">Transmembrane helix</keyword>
<gene>
    <name evidence="2" type="ORF">PMO31116_04695</name>
</gene>
<dbReference type="PROSITE" id="PS51257">
    <property type="entry name" value="PROKAR_LIPOPROTEIN"/>
    <property type="match status" value="1"/>
</dbReference>
<dbReference type="Proteomes" id="UP000368474">
    <property type="component" value="Unassembled WGS sequence"/>
</dbReference>
<keyword evidence="3" id="KW-1185">Reference proteome</keyword>
<reference evidence="2 3" key="1">
    <citation type="submission" date="2019-08" db="EMBL/GenBank/DDBJ databases">
        <authorList>
            <person name="Peeters C."/>
        </authorList>
    </citation>
    <scope>NUCLEOTIDE SEQUENCE [LARGE SCALE GENOMIC DNA]</scope>
    <source>
        <strain evidence="2 3">LMG 31116</strain>
    </source>
</reference>
<protein>
    <submittedName>
        <fullName evidence="2">Uncharacterized protein</fullName>
    </submittedName>
</protein>
<feature type="transmembrane region" description="Helical" evidence="1">
    <location>
        <begin position="22"/>
        <end position="40"/>
    </location>
</feature>
<evidence type="ECO:0000256" key="1">
    <source>
        <dbReference type="SAM" id="Phobius"/>
    </source>
</evidence>
<keyword evidence="1" id="KW-0812">Transmembrane</keyword>